<sequence>MKIRMFHDVFHVKLSIWFKLEYIKIVLLTKRSLRCKKRILNYILQLWPVIFCLVIYVLLAYTVNGEKDFLKTMWQEKSVIFTCLILALSNNLVQGEKKRKSILIKKHALYVDMMRLYENEILKICKYMGYEHGEDMIFYTSKRWKRIDVAVRNFINNENFSNMLMQNYNNILKEFEYLEYITRDLSRDILEYKLEKDKLMFDIDMVLNIIMNSKNKLQEIHYDVSEGRNIEECDIWRFVELYALMIMYIGCFVDSLRSVWRKDINLTIKAYKLLSIENEDKIYNHYRSKILE</sequence>
<dbReference type="RefSeq" id="WP_191769428.1">
    <property type="nucleotide sequence ID" value="NZ_JACSRA010000024.1"/>
</dbReference>
<comment type="caution">
    <text evidence="2">The sequence shown here is derived from an EMBL/GenBank/DDBJ whole genome shotgun (WGS) entry which is preliminary data.</text>
</comment>
<protein>
    <submittedName>
        <fullName evidence="2">Uncharacterized protein</fullName>
    </submittedName>
</protein>
<evidence type="ECO:0000256" key="1">
    <source>
        <dbReference type="SAM" id="Phobius"/>
    </source>
</evidence>
<evidence type="ECO:0000313" key="2">
    <source>
        <dbReference type="EMBL" id="MBD7912466.1"/>
    </source>
</evidence>
<proteinExistence type="predicted"/>
<evidence type="ECO:0000313" key="3">
    <source>
        <dbReference type="Proteomes" id="UP000627781"/>
    </source>
</evidence>
<dbReference type="Proteomes" id="UP000627781">
    <property type="component" value="Unassembled WGS sequence"/>
</dbReference>
<accession>A0ABR8PWD8</accession>
<keyword evidence="1" id="KW-1133">Transmembrane helix</keyword>
<keyword evidence="1" id="KW-0812">Transmembrane</keyword>
<name>A0ABR8PWD8_9CLOT</name>
<keyword evidence="3" id="KW-1185">Reference proteome</keyword>
<feature type="transmembrane region" description="Helical" evidence="1">
    <location>
        <begin position="39"/>
        <end position="61"/>
    </location>
</feature>
<dbReference type="EMBL" id="JACSRA010000024">
    <property type="protein sequence ID" value="MBD7912466.1"/>
    <property type="molecule type" value="Genomic_DNA"/>
</dbReference>
<keyword evidence="1" id="KW-0472">Membrane</keyword>
<reference evidence="2 3" key="1">
    <citation type="submission" date="2020-08" db="EMBL/GenBank/DDBJ databases">
        <title>A Genomic Blueprint of the Chicken Gut Microbiome.</title>
        <authorList>
            <person name="Gilroy R."/>
            <person name="Ravi A."/>
            <person name="Getino M."/>
            <person name="Pursley I."/>
            <person name="Horton D.L."/>
            <person name="Alikhan N.-F."/>
            <person name="Baker D."/>
            <person name="Gharbi K."/>
            <person name="Hall N."/>
            <person name="Watson M."/>
            <person name="Adriaenssens E.M."/>
            <person name="Foster-Nyarko E."/>
            <person name="Jarju S."/>
            <person name="Secka A."/>
            <person name="Antonio M."/>
            <person name="Oren A."/>
            <person name="Chaudhuri R."/>
            <person name="La Ragione R.M."/>
            <person name="Hildebrand F."/>
            <person name="Pallen M.J."/>
        </authorList>
    </citation>
    <scope>NUCLEOTIDE SEQUENCE [LARGE SCALE GENOMIC DNA]</scope>
    <source>
        <strain evidence="2 3">Sa3CVN1</strain>
    </source>
</reference>
<gene>
    <name evidence="2" type="ORF">H9661_13970</name>
</gene>
<organism evidence="2 3">
    <name type="scientific">Clostridium cibarium</name>
    <dbReference type="NCBI Taxonomy" id="2762247"/>
    <lineage>
        <taxon>Bacteria</taxon>
        <taxon>Bacillati</taxon>
        <taxon>Bacillota</taxon>
        <taxon>Clostridia</taxon>
        <taxon>Eubacteriales</taxon>
        <taxon>Clostridiaceae</taxon>
        <taxon>Clostridium</taxon>
    </lineage>
</organism>